<gene>
    <name evidence="3" type="ORF">F2Q69_00005182</name>
</gene>
<keyword evidence="2" id="KW-0732">Signal</keyword>
<reference evidence="3" key="1">
    <citation type="submission" date="2019-12" db="EMBL/GenBank/DDBJ databases">
        <title>Genome sequencing and annotation of Brassica cretica.</title>
        <authorList>
            <person name="Studholme D.J."/>
            <person name="Sarris P."/>
        </authorList>
    </citation>
    <scope>NUCLEOTIDE SEQUENCE</scope>
    <source>
        <strain evidence="3">PFS-109/04</strain>
        <tissue evidence="3">Leaf</tissue>
    </source>
</reference>
<evidence type="ECO:0000313" key="4">
    <source>
        <dbReference type="Proteomes" id="UP000712600"/>
    </source>
</evidence>
<accession>A0A8S9P6G8</accession>
<name>A0A8S9P6G8_BRACR</name>
<protein>
    <submittedName>
        <fullName evidence="3">Uncharacterized protein</fullName>
    </submittedName>
</protein>
<evidence type="ECO:0000256" key="2">
    <source>
        <dbReference type="SAM" id="SignalP"/>
    </source>
</evidence>
<keyword evidence="1" id="KW-0472">Membrane</keyword>
<dbReference type="EMBL" id="QGKX02001521">
    <property type="protein sequence ID" value="KAF3513124.1"/>
    <property type="molecule type" value="Genomic_DNA"/>
</dbReference>
<feature type="signal peptide" evidence="2">
    <location>
        <begin position="1"/>
        <end position="19"/>
    </location>
</feature>
<sequence>MFPHLVATFMAACVSVTLPFAMFATPDLDSVLLRICSVDFEDCFWSQVWALVSRGLASVLFFPCFPYSRTAPRLNDFVLSTLPSMFTHLVATFMAACVSVTLPFAMFATPDLDSVLLRICSVDFEDCFWSQVWTLVSRGLASVLFFPCFP</sequence>
<dbReference type="Proteomes" id="UP000712600">
    <property type="component" value="Unassembled WGS sequence"/>
</dbReference>
<feature type="transmembrane region" description="Helical" evidence="1">
    <location>
        <begin position="48"/>
        <end position="65"/>
    </location>
</feature>
<keyword evidence="1" id="KW-1133">Transmembrane helix</keyword>
<feature type="chain" id="PRO_5035867688" evidence="2">
    <location>
        <begin position="20"/>
        <end position="150"/>
    </location>
</feature>
<comment type="caution">
    <text evidence="3">The sequence shown here is derived from an EMBL/GenBank/DDBJ whole genome shotgun (WGS) entry which is preliminary data.</text>
</comment>
<feature type="transmembrane region" description="Helical" evidence="1">
    <location>
        <begin position="86"/>
        <end position="108"/>
    </location>
</feature>
<evidence type="ECO:0000256" key="1">
    <source>
        <dbReference type="SAM" id="Phobius"/>
    </source>
</evidence>
<evidence type="ECO:0000313" key="3">
    <source>
        <dbReference type="EMBL" id="KAF3513124.1"/>
    </source>
</evidence>
<proteinExistence type="predicted"/>
<keyword evidence="1" id="KW-0812">Transmembrane</keyword>
<organism evidence="3 4">
    <name type="scientific">Brassica cretica</name>
    <name type="common">Mustard</name>
    <dbReference type="NCBI Taxonomy" id="69181"/>
    <lineage>
        <taxon>Eukaryota</taxon>
        <taxon>Viridiplantae</taxon>
        <taxon>Streptophyta</taxon>
        <taxon>Embryophyta</taxon>
        <taxon>Tracheophyta</taxon>
        <taxon>Spermatophyta</taxon>
        <taxon>Magnoliopsida</taxon>
        <taxon>eudicotyledons</taxon>
        <taxon>Gunneridae</taxon>
        <taxon>Pentapetalae</taxon>
        <taxon>rosids</taxon>
        <taxon>malvids</taxon>
        <taxon>Brassicales</taxon>
        <taxon>Brassicaceae</taxon>
        <taxon>Brassiceae</taxon>
        <taxon>Brassica</taxon>
    </lineage>
</organism>
<dbReference type="AlphaFoldDB" id="A0A8S9P6G8"/>